<dbReference type="PANTHER" id="PTHR17575">
    <property type="entry name" value="UROCORTIN-2 AND 3"/>
    <property type="match status" value="1"/>
</dbReference>
<dbReference type="OrthoDB" id="9837679at2759"/>
<dbReference type="InParanoid" id="A0A6J0ZCI7"/>
<evidence type="ECO:0000256" key="6">
    <source>
        <dbReference type="ARBA" id="ARBA00022729"/>
    </source>
</evidence>
<dbReference type="PANTHER" id="PTHR17575:SF0">
    <property type="entry name" value="UROCORTIN-2"/>
    <property type="match status" value="1"/>
</dbReference>
<accession>A0A6J0ZCI7</accession>
<keyword evidence="4" id="KW-0964">Secreted</keyword>
<organism evidence="11 12">
    <name type="scientific">Odocoileus virginianus</name>
    <name type="common">White-tailed deer</name>
    <dbReference type="NCBI Taxonomy" id="9874"/>
    <lineage>
        <taxon>Eukaryota</taxon>
        <taxon>Metazoa</taxon>
        <taxon>Chordata</taxon>
        <taxon>Craniata</taxon>
        <taxon>Vertebrata</taxon>
        <taxon>Euteleostomi</taxon>
        <taxon>Mammalia</taxon>
        <taxon>Eutheria</taxon>
        <taxon>Laurasiatheria</taxon>
        <taxon>Artiodactyla</taxon>
        <taxon>Ruminantia</taxon>
        <taxon>Pecora</taxon>
        <taxon>Cervidae</taxon>
        <taxon>Odocoileinae</taxon>
        <taxon>Odocoileus</taxon>
    </lineage>
</organism>
<keyword evidence="9" id="KW-0472">Membrane</keyword>
<evidence type="ECO:0000256" key="5">
    <source>
        <dbReference type="ARBA" id="ARBA00022702"/>
    </source>
</evidence>
<comment type="similarity">
    <text evidence="2">Belongs to the sauvagine/corticotropin-releasing factor/urotensin I family.</text>
</comment>
<evidence type="ECO:0000256" key="9">
    <source>
        <dbReference type="SAM" id="Phobius"/>
    </source>
</evidence>
<feature type="transmembrane region" description="Helical" evidence="9">
    <location>
        <begin position="77"/>
        <end position="106"/>
    </location>
</feature>
<dbReference type="Proteomes" id="UP001652640">
    <property type="component" value="Chromosome 26"/>
</dbReference>
<feature type="transmembrane region" description="Helical" evidence="9">
    <location>
        <begin position="37"/>
        <end position="57"/>
    </location>
</feature>
<name>A0A6J0ZCI7_ODOVR</name>
<feature type="region of interest" description="Disordered" evidence="8">
    <location>
        <begin position="167"/>
        <end position="195"/>
    </location>
</feature>
<dbReference type="AlphaFoldDB" id="A0A6J0ZCI7"/>
<evidence type="ECO:0000256" key="4">
    <source>
        <dbReference type="ARBA" id="ARBA00022525"/>
    </source>
</evidence>
<feature type="compositionally biased region" description="Low complexity" evidence="8">
    <location>
        <begin position="171"/>
        <end position="182"/>
    </location>
</feature>
<comment type="function">
    <text evidence="7">Suppresses food intake, delays gastric emptying and decreases heat-induced edema. Might represent an endogenous ligand for maintaining homeostasis after stress.</text>
</comment>
<protein>
    <submittedName>
        <fullName evidence="12">Urocortin-2</fullName>
    </submittedName>
</protein>
<evidence type="ECO:0000313" key="12">
    <source>
        <dbReference type="RefSeq" id="XP_020771775.2"/>
    </source>
</evidence>
<dbReference type="GO" id="GO:0007189">
    <property type="term" value="P:adenylate cyclase-activating G protein-coupled receptor signaling pathway"/>
    <property type="evidence" value="ECO:0007669"/>
    <property type="project" value="TreeGrafter"/>
</dbReference>
<dbReference type="KEGG" id="ovr:110152378"/>
<dbReference type="RefSeq" id="XP_020771775.2">
    <property type="nucleotide sequence ID" value="XM_020916116.2"/>
</dbReference>
<proteinExistence type="inferred from homology"/>
<comment type="subcellular location">
    <subcellularLocation>
        <location evidence="1">Secreted</location>
    </subcellularLocation>
</comment>
<dbReference type="GO" id="GO:0005615">
    <property type="term" value="C:extracellular space"/>
    <property type="evidence" value="ECO:0007669"/>
    <property type="project" value="InterPro"/>
</dbReference>
<dbReference type="GeneID" id="110152378"/>
<reference evidence="11" key="1">
    <citation type="journal article" date="2022" name="J. Hered.">
        <title>A De Novo Chromosome-Level Genome Assembly of the White-Tailed Deer, Odocoileus Virginianus.</title>
        <authorList>
            <person name="London E.W."/>
            <person name="Roca A.L."/>
            <person name="Novakofski J.E."/>
            <person name="Mateus-Pinilla N.E."/>
        </authorList>
    </citation>
    <scope>NUCLEOTIDE SEQUENCE [LARGE SCALE GENOMIC DNA]</scope>
</reference>
<dbReference type="GO" id="GO:0051431">
    <property type="term" value="F:corticotropin-releasing hormone receptor 2 binding"/>
    <property type="evidence" value="ECO:0007669"/>
    <property type="project" value="InterPro"/>
</dbReference>
<keyword evidence="9" id="KW-1133">Transmembrane helix</keyword>
<keyword evidence="9" id="KW-0812">Transmembrane</keyword>
<feature type="domain" description="Corticotropin-releasing factor" evidence="10">
    <location>
        <begin position="197"/>
        <end position="233"/>
    </location>
</feature>
<evidence type="ECO:0000256" key="7">
    <source>
        <dbReference type="ARBA" id="ARBA00025160"/>
    </source>
</evidence>
<dbReference type="GO" id="GO:0031669">
    <property type="term" value="P:cellular response to nutrient levels"/>
    <property type="evidence" value="ECO:0007669"/>
    <property type="project" value="TreeGrafter"/>
</dbReference>
<evidence type="ECO:0000256" key="1">
    <source>
        <dbReference type="ARBA" id="ARBA00004613"/>
    </source>
</evidence>
<dbReference type="GO" id="GO:0005179">
    <property type="term" value="F:hormone activity"/>
    <property type="evidence" value="ECO:0007669"/>
    <property type="project" value="UniProtKB-KW"/>
</dbReference>
<gene>
    <name evidence="12" type="primary">UCN2</name>
</gene>
<comment type="subunit">
    <text evidence="3">Binds with high affinity to CRF receptors 2-alpha and 2-beta.</text>
</comment>
<keyword evidence="5" id="KW-0372">Hormone</keyword>
<feature type="transmembrane region" description="Helical" evidence="9">
    <location>
        <begin position="126"/>
        <end position="143"/>
    </location>
</feature>
<evidence type="ECO:0000259" key="10">
    <source>
        <dbReference type="Pfam" id="PF00473"/>
    </source>
</evidence>
<evidence type="ECO:0000256" key="3">
    <source>
        <dbReference type="ARBA" id="ARBA00011328"/>
    </source>
</evidence>
<sequence length="236" mass="25604">MLSRSNLRLPFGPSVFLSVCILISITLSPFFRSPSILLHPLGYISISFSLSLTFLVLALPPCPPPSLSLKYIHMQIYLWLSVPGSLHLFVHLCLSAFPICVCPWATANQSPCLEPVFSFQPDYMMTRWALLTLMVLTLGRTLLVPATPTPGFQLLLQKLPQATACPVTSESPSASTTAPSAAWGHPSPDPHPGPRIALSLDVPLGLLQILLEQARARAAREQAAANAHILAQVGRR</sequence>
<keyword evidence="6" id="KW-0732">Signal</keyword>
<dbReference type="Pfam" id="PF00473">
    <property type="entry name" value="CRF"/>
    <property type="match status" value="1"/>
</dbReference>
<reference evidence="12" key="2">
    <citation type="submission" date="2025-08" db="UniProtKB">
        <authorList>
            <consortium name="RefSeq"/>
        </authorList>
    </citation>
    <scope>IDENTIFICATION</scope>
    <source>
        <tissue evidence="12">Tongue muscle</tissue>
    </source>
</reference>
<dbReference type="InterPro" id="IPR000187">
    <property type="entry name" value="CRF"/>
</dbReference>
<keyword evidence="11" id="KW-1185">Reference proteome</keyword>
<dbReference type="GO" id="GO:0007586">
    <property type="term" value="P:digestion"/>
    <property type="evidence" value="ECO:0007669"/>
    <property type="project" value="InterPro"/>
</dbReference>
<evidence type="ECO:0000256" key="8">
    <source>
        <dbReference type="SAM" id="MobiDB-lite"/>
    </source>
</evidence>
<dbReference type="InterPro" id="IPR024270">
    <property type="entry name" value="Urocortin_II/III"/>
</dbReference>
<evidence type="ECO:0000313" key="11">
    <source>
        <dbReference type="Proteomes" id="UP001652640"/>
    </source>
</evidence>
<evidence type="ECO:0000256" key="2">
    <source>
        <dbReference type="ARBA" id="ARBA00009287"/>
    </source>
</evidence>
<feature type="transmembrane region" description="Helical" evidence="9">
    <location>
        <begin position="12"/>
        <end position="31"/>
    </location>
</feature>
<dbReference type="GO" id="GO:0009755">
    <property type="term" value="P:hormone-mediated signaling pathway"/>
    <property type="evidence" value="ECO:0007669"/>
    <property type="project" value="TreeGrafter"/>
</dbReference>